<dbReference type="Proteomes" id="UP000812270">
    <property type="component" value="Unassembled WGS sequence"/>
</dbReference>
<keyword evidence="2" id="KW-1185">Reference proteome</keyword>
<protein>
    <submittedName>
        <fullName evidence="1">Uncharacterized protein</fullName>
    </submittedName>
</protein>
<dbReference type="InterPro" id="IPR046167">
    <property type="entry name" value="DUF6169"/>
</dbReference>
<organism evidence="1 2">
    <name type="scientific">Pinibacter aurantiacus</name>
    <dbReference type="NCBI Taxonomy" id="2851599"/>
    <lineage>
        <taxon>Bacteria</taxon>
        <taxon>Pseudomonadati</taxon>
        <taxon>Bacteroidota</taxon>
        <taxon>Chitinophagia</taxon>
        <taxon>Chitinophagales</taxon>
        <taxon>Chitinophagaceae</taxon>
        <taxon>Pinibacter</taxon>
    </lineage>
</organism>
<reference evidence="1" key="1">
    <citation type="submission" date="2021-06" db="EMBL/GenBank/DDBJ databases">
        <authorList>
            <person name="Huq M.A."/>
        </authorList>
    </citation>
    <scope>NUCLEOTIDE SEQUENCE</scope>
    <source>
        <strain evidence="1">MAH-26</strain>
    </source>
</reference>
<dbReference type="EMBL" id="JAHSPG010000003">
    <property type="protein sequence ID" value="MBV4356699.1"/>
    <property type="molecule type" value="Genomic_DNA"/>
</dbReference>
<proteinExistence type="predicted"/>
<dbReference type="Pfam" id="PF19666">
    <property type="entry name" value="DUF6169"/>
    <property type="match status" value="1"/>
</dbReference>
<evidence type="ECO:0000313" key="1">
    <source>
        <dbReference type="EMBL" id="MBV4356699.1"/>
    </source>
</evidence>
<dbReference type="AlphaFoldDB" id="A0A9E2S8L9"/>
<evidence type="ECO:0000313" key="2">
    <source>
        <dbReference type="Proteomes" id="UP000812270"/>
    </source>
</evidence>
<accession>A0A9E2S8L9</accession>
<sequence>MFADYPHITCPVYSFNIDAIEGSPEEAQGDARVGATVSFVMNLFFKKIDNVTVYVCDSIDERQYARKRKFDLWFYSYNDGSLIKEDGLAIVEGTEIYNAMLLHKQNKQLTEIILAFKELNERAGDK</sequence>
<dbReference type="RefSeq" id="WP_217790344.1">
    <property type="nucleotide sequence ID" value="NZ_JAHSPG010000003.1"/>
</dbReference>
<gene>
    <name evidence="1" type="ORF">KTO63_06015</name>
</gene>
<comment type="caution">
    <text evidence="1">The sequence shown here is derived from an EMBL/GenBank/DDBJ whole genome shotgun (WGS) entry which is preliminary data.</text>
</comment>
<name>A0A9E2S8L9_9BACT</name>